<dbReference type="CDD" id="cd02248">
    <property type="entry name" value="Peptidase_C1A"/>
    <property type="match status" value="1"/>
</dbReference>
<evidence type="ECO:0000259" key="3">
    <source>
        <dbReference type="SMART" id="SM00645"/>
    </source>
</evidence>
<dbReference type="PRINTS" id="PR00705">
    <property type="entry name" value="PAPAIN"/>
</dbReference>
<dbReference type="EMBL" id="CATOUU010000881">
    <property type="protein sequence ID" value="CAI9957005.1"/>
    <property type="molecule type" value="Genomic_DNA"/>
</dbReference>
<keyword evidence="2" id="KW-0812">Transmembrane</keyword>
<dbReference type="GO" id="GO:0008234">
    <property type="term" value="F:cysteine-type peptidase activity"/>
    <property type="evidence" value="ECO:0007669"/>
    <property type="project" value="InterPro"/>
</dbReference>
<dbReference type="Pfam" id="PF00112">
    <property type="entry name" value="Peptidase_C1"/>
    <property type="match status" value="1"/>
</dbReference>
<dbReference type="PANTHER" id="PTHR12411">
    <property type="entry name" value="CYSTEINE PROTEASE FAMILY C1-RELATED"/>
    <property type="match status" value="1"/>
</dbReference>
<evidence type="ECO:0000313" key="4">
    <source>
        <dbReference type="EMBL" id="CAI9957005.1"/>
    </source>
</evidence>
<organism evidence="4">
    <name type="scientific">Hexamita inflata</name>
    <dbReference type="NCBI Taxonomy" id="28002"/>
    <lineage>
        <taxon>Eukaryota</taxon>
        <taxon>Metamonada</taxon>
        <taxon>Diplomonadida</taxon>
        <taxon>Hexamitidae</taxon>
        <taxon>Hexamitinae</taxon>
        <taxon>Hexamita</taxon>
    </lineage>
</organism>
<protein>
    <submittedName>
        <fullName evidence="4">Cathepsin L</fullName>
    </submittedName>
    <submittedName>
        <fullName evidence="5">Cathepsin_L</fullName>
    </submittedName>
</protein>
<dbReference type="Gene3D" id="3.90.70.10">
    <property type="entry name" value="Cysteine proteinases"/>
    <property type="match status" value="1"/>
</dbReference>
<reference evidence="4" key="1">
    <citation type="submission" date="2023-06" db="EMBL/GenBank/DDBJ databases">
        <authorList>
            <person name="Kurt Z."/>
        </authorList>
    </citation>
    <scope>NUCLEOTIDE SEQUENCE</scope>
</reference>
<sequence>MFVLYSIQTQLNQLVANISVNDSCEAAYNKFIKHYDKQTSNESKEIFCRRLQYIAENGGKLHNHSDIAFNSPLRPRLRQSSSTFAPNCLYELCFGSDPLKPLTHIYKSVSLTEAGLSTPPKAQGDCGSCWAFGTISIFENSVLRQQPQPPFWGKNVDLSEQFLMSNSFAYMSSYCAGGDFVFAANYFNEFFQTVEKEENFKYDYEKNEALWKAETEIPPVIQAENYLKPYQTVKIAGYPSLSTPVVGIHTDTTKTFSKDTIWQIKSYLSRGIAVSAGMYTKPFGDALSTYTGQSSIHQHCPGDFTDHQVSFVGYGYKNNEEVWIIKNSWGTEWGANGYLFVPIGKDSFCLERYAYTVLPIGFKFSEGVYENIGSHKRGSIFELDPDEGERVKRPVQQWVIWASVIGSLSAVGIAVWVFFLCSKSKKSKKSYKPIVIDSAVEIMR</sequence>
<dbReference type="GO" id="GO:0006508">
    <property type="term" value="P:proteolysis"/>
    <property type="evidence" value="ECO:0007669"/>
    <property type="project" value="InterPro"/>
</dbReference>
<evidence type="ECO:0000313" key="6">
    <source>
        <dbReference type="Proteomes" id="UP001642409"/>
    </source>
</evidence>
<evidence type="ECO:0000256" key="2">
    <source>
        <dbReference type="SAM" id="Phobius"/>
    </source>
</evidence>
<gene>
    <name evidence="4" type="ORF">HINF_LOCUS44650</name>
    <name evidence="5" type="ORF">HINF_LOCUS66926</name>
</gene>
<reference evidence="5 6" key="2">
    <citation type="submission" date="2024-07" db="EMBL/GenBank/DDBJ databases">
        <authorList>
            <person name="Akdeniz Z."/>
        </authorList>
    </citation>
    <scope>NUCLEOTIDE SEQUENCE [LARGE SCALE GENOMIC DNA]</scope>
</reference>
<dbReference type="SMART" id="SM00645">
    <property type="entry name" value="Pept_C1"/>
    <property type="match status" value="1"/>
</dbReference>
<evidence type="ECO:0000256" key="1">
    <source>
        <dbReference type="ARBA" id="ARBA00008455"/>
    </source>
</evidence>
<proteinExistence type="inferred from homology"/>
<dbReference type="InterPro" id="IPR000668">
    <property type="entry name" value="Peptidase_C1A_C"/>
</dbReference>
<dbReference type="SUPFAM" id="SSF54001">
    <property type="entry name" value="Cysteine proteinases"/>
    <property type="match status" value="1"/>
</dbReference>
<name>A0AA86QS44_9EUKA</name>
<feature type="transmembrane region" description="Helical" evidence="2">
    <location>
        <begin position="398"/>
        <end position="421"/>
    </location>
</feature>
<dbReference type="Proteomes" id="UP001642409">
    <property type="component" value="Unassembled WGS sequence"/>
</dbReference>
<dbReference type="EMBL" id="CAXDID020000457">
    <property type="protein sequence ID" value="CAL6093304.1"/>
    <property type="molecule type" value="Genomic_DNA"/>
</dbReference>
<comment type="similarity">
    <text evidence="1">Belongs to the peptidase C1 family.</text>
</comment>
<comment type="caution">
    <text evidence="4">The sequence shown here is derived from an EMBL/GenBank/DDBJ whole genome shotgun (WGS) entry which is preliminary data.</text>
</comment>
<dbReference type="InterPro" id="IPR013128">
    <property type="entry name" value="Peptidase_C1A"/>
</dbReference>
<evidence type="ECO:0000313" key="5">
    <source>
        <dbReference type="EMBL" id="CAL6093304.1"/>
    </source>
</evidence>
<keyword evidence="6" id="KW-1185">Reference proteome</keyword>
<accession>A0AA86QS44</accession>
<dbReference type="InterPro" id="IPR039417">
    <property type="entry name" value="Peptidase_C1A_papain-like"/>
</dbReference>
<feature type="domain" description="Peptidase C1A papain C-terminal" evidence="3">
    <location>
        <begin position="105"/>
        <end position="358"/>
    </location>
</feature>
<dbReference type="InterPro" id="IPR000169">
    <property type="entry name" value="Pept_cys_AS"/>
</dbReference>
<dbReference type="InterPro" id="IPR038765">
    <property type="entry name" value="Papain-like_cys_pep_sf"/>
</dbReference>
<keyword evidence="2" id="KW-0472">Membrane</keyword>
<dbReference type="PROSITE" id="PS00139">
    <property type="entry name" value="THIOL_PROTEASE_CYS"/>
    <property type="match status" value="1"/>
</dbReference>
<keyword evidence="2" id="KW-1133">Transmembrane helix</keyword>
<dbReference type="AlphaFoldDB" id="A0AA86QS44"/>